<dbReference type="PROSITE" id="PS00018">
    <property type="entry name" value="EF_HAND_1"/>
    <property type="match status" value="1"/>
</dbReference>
<dbReference type="Proteomes" id="UP001608902">
    <property type="component" value="Unassembled WGS sequence"/>
</dbReference>
<dbReference type="EMBL" id="JBGFUD010002186">
    <property type="protein sequence ID" value="MFH4977279.1"/>
    <property type="molecule type" value="Genomic_DNA"/>
</dbReference>
<evidence type="ECO:0000313" key="3">
    <source>
        <dbReference type="EMBL" id="MFH4977279.1"/>
    </source>
</evidence>
<sequence length="101" mass="11700">MWRSALNGPEPDWQRYYIDLIFTLFDTSGDGLIDLAEYIQVLSIFDISQTEAISSFDKFAKKDDGTNIMAINYNQFCSLWHDYFHSTDMNAPGNYLFGYIS</sequence>
<keyword evidence="1" id="KW-0106">Calcium</keyword>
<evidence type="ECO:0000313" key="4">
    <source>
        <dbReference type="Proteomes" id="UP001608902"/>
    </source>
</evidence>
<protein>
    <recommendedName>
        <fullName evidence="2">EF-hand domain-containing protein</fullName>
    </recommendedName>
</protein>
<evidence type="ECO:0000256" key="1">
    <source>
        <dbReference type="ARBA" id="ARBA00022837"/>
    </source>
</evidence>
<dbReference type="Gene3D" id="1.10.238.10">
    <property type="entry name" value="EF-hand"/>
    <property type="match status" value="1"/>
</dbReference>
<comment type="caution">
    <text evidence="3">The sequence shown here is derived from an EMBL/GenBank/DDBJ whole genome shotgun (WGS) entry which is preliminary data.</text>
</comment>
<dbReference type="InterPro" id="IPR002048">
    <property type="entry name" value="EF_hand_dom"/>
</dbReference>
<keyword evidence="4" id="KW-1185">Reference proteome</keyword>
<feature type="domain" description="EF-hand" evidence="2">
    <location>
        <begin position="21"/>
        <end position="48"/>
    </location>
</feature>
<proteinExistence type="predicted"/>
<organism evidence="3 4">
    <name type="scientific">Gnathostoma spinigerum</name>
    <dbReference type="NCBI Taxonomy" id="75299"/>
    <lineage>
        <taxon>Eukaryota</taxon>
        <taxon>Metazoa</taxon>
        <taxon>Ecdysozoa</taxon>
        <taxon>Nematoda</taxon>
        <taxon>Chromadorea</taxon>
        <taxon>Rhabditida</taxon>
        <taxon>Spirurina</taxon>
        <taxon>Gnathostomatomorpha</taxon>
        <taxon>Gnathostomatoidea</taxon>
        <taxon>Gnathostomatidae</taxon>
        <taxon>Gnathostoma</taxon>
    </lineage>
</organism>
<reference evidence="3 4" key="1">
    <citation type="submission" date="2024-08" db="EMBL/GenBank/DDBJ databases">
        <title>Gnathostoma spinigerum genome.</title>
        <authorList>
            <person name="Gonzalez-Bertolin B."/>
            <person name="Monzon S."/>
            <person name="Zaballos A."/>
            <person name="Jimenez P."/>
            <person name="Dekumyoy P."/>
            <person name="Varona S."/>
            <person name="Cuesta I."/>
            <person name="Sumanam S."/>
            <person name="Adisakwattana P."/>
            <person name="Gasser R.B."/>
            <person name="Hernandez-Gonzalez A."/>
            <person name="Young N.D."/>
            <person name="Perteguer M.J."/>
        </authorList>
    </citation>
    <scope>NUCLEOTIDE SEQUENCE [LARGE SCALE GENOMIC DNA]</scope>
    <source>
        <strain evidence="3">AL3</strain>
        <tissue evidence="3">Liver</tissue>
    </source>
</reference>
<evidence type="ECO:0000259" key="2">
    <source>
        <dbReference type="PROSITE" id="PS50222"/>
    </source>
</evidence>
<dbReference type="SUPFAM" id="SSF47473">
    <property type="entry name" value="EF-hand"/>
    <property type="match status" value="1"/>
</dbReference>
<dbReference type="AlphaFoldDB" id="A0ABD6EB53"/>
<dbReference type="PROSITE" id="PS50222">
    <property type="entry name" value="EF_HAND_2"/>
    <property type="match status" value="1"/>
</dbReference>
<name>A0ABD6EB53_9BILA</name>
<dbReference type="InterPro" id="IPR011992">
    <property type="entry name" value="EF-hand-dom_pair"/>
</dbReference>
<gene>
    <name evidence="3" type="ORF">AB6A40_003988</name>
</gene>
<accession>A0ABD6EB53</accession>
<dbReference type="InterPro" id="IPR018247">
    <property type="entry name" value="EF_Hand_1_Ca_BS"/>
</dbReference>